<dbReference type="Pfam" id="PF04380">
    <property type="entry name" value="BMFP"/>
    <property type="match status" value="1"/>
</dbReference>
<dbReference type="NCBIfam" id="NF047835">
    <property type="entry name" value="UbiqAccUbiK"/>
    <property type="match status" value="1"/>
</dbReference>
<dbReference type="GO" id="GO:0006744">
    <property type="term" value="P:ubiquinone biosynthetic process"/>
    <property type="evidence" value="ECO:0007669"/>
    <property type="project" value="UniProtKB-UniRule"/>
</dbReference>
<dbReference type="PANTHER" id="PTHR38040">
    <property type="entry name" value="UBIQUINONE BIOSYNTHESIS ACCESSORY FACTOR UBIK"/>
    <property type="match status" value="1"/>
</dbReference>
<evidence type="ECO:0000256" key="1">
    <source>
        <dbReference type="HAMAP-Rule" id="MF_02216"/>
    </source>
</evidence>
<dbReference type="RefSeq" id="WP_008488949.1">
    <property type="nucleotide sequence ID" value="NZ_AMRG01000009.1"/>
</dbReference>
<keyword evidence="1" id="KW-0175">Coiled coil</keyword>
<dbReference type="Proteomes" id="UP000014115">
    <property type="component" value="Unassembled WGS sequence"/>
</dbReference>
<dbReference type="eggNOG" id="COG2960">
    <property type="taxonomic scope" value="Bacteria"/>
</dbReference>
<keyword evidence="1" id="KW-0963">Cytoplasm</keyword>
<dbReference type="HAMAP" id="MF_02216">
    <property type="entry name" value="UbiK"/>
    <property type="match status" value="1"/>
</dbReference>
<comment type="caution">
    <text evidence="2">The sequence shown here is derived from an EMBL/GenBank/DDBJ whole genome shotgun (WGS) entry which is preliminary data.</text>
</comment>
<proteinExistence type="inferred from homology"/>
<dbReference type="PATRIC" id="fig|740709.3.peg.1727"/>
<keyword evidence="3" id="KW-1185">Reference proteome</keyword>
<organism evidence="2 3">
    <name type="scientific">Idiomarina xiamenensis 10-D-4</name>
    <dbReference type="NCBI Taxonomy" id="740709"/>
    <lineage>
        <taxon>Bacteria</taxon>
        <taxon>Pseudomonadati</taxon>
        <taxon>Pseudomonadota</taxon>
        <taxon>Gammaproteobacteria</taxon>
        <taxon>Alteromonadales</taxon>
        <taxon>Idiomarinaceae</taxon>
        <taxon>Idiomarina</taxon>
    </lineage>
</organism>
<accession>K2K6Z6</accession>
<name>K2K6Z6_9GAMM</name>
<dbReference type="PANTHER" id="PTHR38040:SF1">
    <property type="entry name" value="UBIQUINONE BIOSYNTHESIS ACCESSORY FACTOR UBIK"/>
    <property type="match status" value="1"/>
</dbReference>
<gene>
    <name evidence="1" type="primary">ubiK</name>
    <name evidence="2" type="ORF">A10D4_08527</name>
</gene>
<dbReference type="GO" id="GO:0005829">
    <property type="term" value="C:cytosol"/>
    <property type="evidence" value="ECO:0007669"/>
    <property type="project" value="TreeGrafter"/>
</dbReference>
<evidence type="ECO:0000313" key="2">
    <source>
        <dbReference type="EMBL" id="EKE83453.1"/>
    </source>
</evidence>
<dbReference type="UniPathway" id="UPA00232"/>
<dbReference type="EMBL" id="AMRG01000009">
    <property type="protein sequence ID" value="EKE83453.1"/>
    <property type="molecule type" value="Genomic_DNA"/>
</dbReference>
<reference evidence="2 3" key="1">
    <citation type="journal article" date="2012" name="J. Bacteriol.">
        <title>Genome Sequence of Idiomarina xiamenensis Type Strain 10-D-4.</title>
        <authorList>
            <person name="Lai Q."/>
            <person name="Wang L."/>
            <person name="Wang W."/>
            <person name="Shao Z."/>
        </authorList>
    </citation>
    <scope>NUCLEOTIDE SEQUENCE [LARGE SCALE GENOMIC DNA]</scope>
    <source>
        <strain evidence="2 3">10-D-4</strain>
    </source>
</reference>
<comment type="function">
    <text evidence="1">Required for efficient ubiquinone (coenzyme Q) biosynthesis. UbiK is probably an accessory factor of Ubi enzymes and facilitates ubiquinone biosynthesis by acting as an assembly factor, a targeting factor, or both.</text>
</comment>
<sequence length="94" mass="10466">MVDGKKIEEIAKQINDAIPAGVKEMAGNVESRVKQVLQQQLAKLDLVTREEMDVQQQMLLRLRQRVEQLEQALAAREAAAKPVAETTDKSAPDN</sequence>
<protein>
    <recommendedName>
        <fullName evidence="1">Ubiquinone biosynthesis accessory factor UbiK</fullName>
    </recommendedName>
</protein>
<dbReference type="InterPro" id="IPR007475">
    <property type="entry name" value="UbiK"/>
</dbReference>
<feature type="coiled-coil region" evidence="1">
    <location>
        <begin position="52"/>
        <end position="79"/>
    </location>
</feature>
<comment type="pathway">
    <text evidence="1">Cofactor biosynthesis; ubiquinone biosynthesis.</text>
</comment>
<dbReference type="STRING" id="740709.A10D4_08527"/>
<comment type="subcellular location">
    <subcellularLocation>
        <location evidence="1">Cytoplasm</location>
    </subcellularLocation>
</comment>
<evidence type="ECO:0000313" key="3">
    <source>
        <dbReference type="Proteomes" id="UP000014115"/>
    </source>
</evidence>
<dbReference type="AlphaFoldDB" id="K2K6Z6"/>
<comment type="similarity">
    <text evidence="1">Belongs to the UbiK family.</text>
</comment>
<keyword evidence="1" id="KW-0831">Ubiquinone biosynthesis</keyword>